<name>A0A6J0JIB7_RAPSA</name>
<protein>
    <submittedName>
        <fullName evidence="2">F-box/kelch-repeat protein At3g13680-like</fullName>
    </submittedName>
</protein>
<dbReference type="RefSeq" id="XP_018435378.1">
    <property type="nucleotide sequence ID" value="XM_018579876.2"/>
</dbReference>
<dbReference type="OrthoDB" id="1022586at2759"/>
<dbReference type="GeneID" id="108807608"/>
<dbReference type="InterPro" id="IPR001810">
    <property type="entry name" value="F-box_dom"/>
</dbReference>
<dbReference type="SUPFAM" id="SSF81383">
    <property type="entry name" value="F-box domain"/>
    <property type="match status" value="1"/>
</dbReference>
<dbReference type="Pfam" id="PF07734">
    <property type="entry name" value="FBA_1"/>
    <property type="match status" value="1"/>
</dbReference>
<dbReference type="KEGG" id="rsz:108807608"/>
<dbReference type="SMART" id="SM00256">
    <property type="entry name" value="FBOX"/>
    <property type="match status" value="1"/>
</dbReference>
<dbReference type="PANTHER" id="PTHR31672:SF13">
    <property type="entry name" value="F-BOX PROTEIN CPR30-LIKE"/>
    <property type="match status" value="1"/>
</dbReference>
<dbReference type="KEGG" id="rsz:108807605"/>
<dbReference type="AlphaFoldDB" id="A0A6J0JIB7"/>
<dbReference type="InterPro" id="IPR017451">
    <property type="entry name" value="F-box-assoc_interact_dom"/>
</dbReference>
<evidence type="ECO:0000313" key="2">
    <source>
        <dbReference type="RefSeq" id="XP_018435378.1"/>
    </source>
</evidence>
<accession>A0A6J0JIB7</accession>
<proteinExistence type="predicted"/>
<dbReference type="InterPro" id="IPR011043">
    <property type="entry name" value="Gal_Oxase/kelch_b-propeller"/>
</dbReference>
<dbReference type="PROSITE" id="PS50181">
    <property type="entry name" value="FBOX"/>
    <property type="match status" value="1"/>
</dbReference>
<dbReference type="NCBIfam" id="TIGR01640">
    <property type="entry name" value="F_box_assoc_1"/>
    <property type="match status" value="1"/>
</dbReference>
<dbReference type="PANTHER" id="PTHR31672">
    <property type="entry name" value="BNACNNG10540D PROTEIN"/>
    <property type="match status" value="1"/>
</dbReference>
<dbReference type="InterPro" id="IPR036047">
    <property type="entry name" value="F-box-like_dom_sf"/>
</dbReference>
<reference evidence="2" key="1">
    <citation type="submission" date="2025-08" db="UniProtKB">
        <authorList>
            <consortium name="RefSeq"/>
        </authorList>
    </citation>
    <scope>IDENTIFICATION</scope>
    <source>
        <tissue evidence="2">Leaf</tissue>
    </source>
</reference>
<dbReference type="SUPFAM" id="SSF50965">
    <property type="entry name" value="Galactose oxidase, central domain"/>
    <property type="match status" value="1"/>
</dbReference>
<dbReference type="Proteomes" id="UP000504610">
    <property type="component" value="Unplaced"/>
</dbReference>
<gene>
    <name evidence="2" type="primary">LOC108807608</name>
</gene>
<dbReference type="InterPro" id="IPR050796">
    <property type="entry name" value="SCF_F-box_component"/>
</dbReference>
<keyword evidence="1" id="KW-1185">Reference proteome</keyword>
<dbReference type="RefSeq" id="XP_018435375.2">
    <property type="nucleotide sequence ID" value="XM_018579873.2"/>
</dbReference>
<sequence>MTTMSDLPEDLTKEIFSMVPLTSLNAVRSTCKNWNSISKSEVLCESAARRKHFLGFMMKDFRVCSMKFDLQGIQNEADFVDPSIKQVSVLDQVEISQIFQCEGLLLCVTRDQSRLLVWNPYLGQTRWIQPRNTFLGGEKYAIGYDKNHNHKILGILGDYKSGYMVLGYEIFDLSSNTWKVSNVNHNWHIDYYQRGVSLKGHTYFLVEEKIRIGETNNNTDCILSFDFTTERFRKLLPMPFKSHYSDKVVLSCVREEQLAVILHYSRFYTFEIWVTNKIDPCEVSWSKFLRITYGCMDGNQAGSFFIDEEKKVVVVVDLESCKEGIVLNKKTNIIGQDGYFKSVNMGKAHNS</sequence>
<evidence type="ECO:0000313" key="1">
    <source>
        <dbReference type="Proteomes" id="UP000504610"/>
    </source>
</evidence>
<dbReference type="Gene3D" id="1.20.1280.50">
    <property type="match status" value="1"/>
</dbReference>
<dbReference type="Pfam" id="PF00646">
    <property type="entry name" value="F-box"/>
    <property type="match status" value="1"/>
</dbReference>
<organism evidence="1 2">
    <name type="scientific">Raphanus sativus</name>
    <name type="common">Radish</name>
    <name type="synonym">Raphanus raphanistrum var. sativus</name>
    <dbReference type="NCBI Taxonomy" id="3726"/>
    <lineage>
        <taxon>Eukaryota</taxon>
        <taxon>Viridiplantae</taxon>
        <taxon>Streptophyta</taxon>
        <taxon>Embryophyta</taxon>
        <taxon>Tracheophyta</taxon>
        <taxon>Spermatophyta</taxon>
        <taxon>Magnoliopsida</taxon>
        <taxon>eudicotyledons</taxon>
        <taxon>Gunneridae</taxon>
        <taxon>Pentapetalae</taxon>
        <taxon>rosids</taxon>
        <taxon>malvids</taxon>
        <taxon>Brassicales</taxon>
        <taxon>Brassicaceae</taxon>
        <taxon>Brassiceae</taxon>
        <taxon>Raphanus</taxon>
    </lineage>
</organism>
<dbReference type="InterPro" id="IPR006527">
    <property type="entry name" value="F-box-assoc_dom_typ1"/>
</dbReference>